<dbReference type="AlphaFoldDB" id="A0A9N9S2Q0"/>
<feature type="compositionally biased region" description="Polar residues" evidence="5">
    <location>
        <begin position="82"/>
        <end position="119"/>
    </location>
</feature>
<gene>
    <name evidence="7" type="ORF">CHIRRI_LOCUS9970</name>
</gene>
<keyword evidence="8" id="KW-1185">Reference proteome</keyword>
<evidence type="ECO:0000256" key="2">
    <source>
        <dbReference type="ARBA" id="ARBA00022771"/>
    </source>
</evidence>
<dbReference type="Proteomes" id="UP001153620">
    <property type="component" value="Chromosome 3"/>
</dbReference>
<sequence>MDQTPSKSIDQRRTDQNNNKENLDKNSINSCSCTNISIMQLFHEMKQEYPKVPDHIVQQLVTENCHNRRACLEQLNKVTASSPVTPTMYPSKSIHSNNDKSNQQTLRSQVNGLKTGSSQKMKEMTEKFESTSISSSSSTSTSSNSKLKRPTTLPLRPAPDPPTFNSNNHQRTPSSTLSSPNSTTSVSSFSTTSQHHQLFEQAQTHHNVVLDSTASKINDSLNVQLNVKVSPISTKRPAPPPPPARQRFTSHLSVQPQPSYTNLLDQKNDIMQYGGATASTGTTGQRSYTNVKLTLRQPSASLQPIDIQAGPQTLSYSSSSFNAQQGCESHLKITVAGNGESCIQAVRTAKNVPDINQIDTTINIEGNYLMNDDMKSSQYRIVTNPYILHPIQQQQLALPQSNNRLTEDDLRQLIKRQIKQKELLECELDKEKEKLQMIRLDIITLTTPIMTQIELRELCDEITRLRTICGRISDEIDVVTSPQPSRAIMSASSPSVPPPIPKGLVSRKGHSPSNSLLPQIDNIIKFPASQPPSYHEAVTMRETERIPRRDVNSIDEKWTCTICTFQNHHLMDICETCEMPRVSGIKITSSSFRPMLENNQLQGATNDSNSNNSNVIQATAL</sequence>
<evidence type="ECO:0000313" key="7">
    <source>
        <dbReference type="EMBL" id="CAG9807121.1"/>
    </source>
</evidence>
<dbReference type="Gene3D" id="2.30.30.380">
    <property type="entry name" value="Zn-finger domain of Sec23/24"/>
    <property type="match status" value="1"/>
</dbReference>
<feature type="compositionally biased region" description="Basic and acidic residues" evidence="5">
    <location>
        <begin position="120"/>
        <end position="129"/>
    </location>
</feature>
<protein>
    <recommendedName>
        <fullName evidence="6">RanBP2-type domain-containing protein</fullName>
    </recommendedName>
</protein>
<evidence type="ECO:0000256" key="1">
    <source>
        <dbReference type="ARBA" id="ARBA00022723"/>
    </source>
</evidence>
<dbReference type="InterPro" id="IPR001876">
    <property type="entry name" value="Znf_RanBP2"/>
</dbReference>
<dbReference type="PANTHER" id="PTHR46253">
    <property type="entry name" value="TGF-BETA-ACTIVATED KINASE 1 AND MAP3K7-BINDING PROTEIN TAB"/>
    <property type="match status" value="1"/>
</dbReference>
<dbReference type="InterPro" id="IPR036443">
    <property type="entry name" value="Znf_RanBP2_sf"/>
</dbReference>
<feature type="region of interest" description="Disordered" evidence="5">
    <location>
        <begin position="601"/>
        <end position="621"/>
    </location>
</feature>
<dbReference type="Gene3D" id="1.10.8.10">
    <property type="entry name" value="DNA helicase RuvA subunit, C-terminal domain"/>
    <property type="match status" value="1"/>
</dbReference>
<feature type="region of interest" description="Disordered" evidence="5">
    <location>
        <begin position="82"/>
        <end position="196"/>
    </location>
</feature>
<organism evidence="7 8">
    <name type="scientific">Chironomus riparius</name>
    <dbReference type="NCBI Taxonomy" id="315576"/>
    <lineage>
        <taxon>Eukaryota</taxon>
        <taxon>Metazoa</taxon>
        <taxon>Ecdysozoa</taxon>
        <taxon>Arthropoda</taxon>
        <taxon>Hexapoda</taxon>
        <taxon>Insecta</taxon>
        <taxon>Pterygota</taxon>
        <taxon>Neoptera</taxon>
        <taxon>Endopterygota</taxon>
        <taxon>Diptera</taxon>
        <taxon>Nematocera</taxon>
        <taxon>Chironomoidea</taxon>
        <taxon>Chironomidae</taxon>
        <taxon>Chironominae</taxon>
        <taxon>Chironomus</taxon>
    </lineage>
</organism>
<dbReference type="SUPFAM" id="SSF90209">
    <property type="entry name" value="Ran binding protein zinc finger-like"/>
    <property type="match status" value="1"/>
</dbReference>
<keyword evidence="3" id="KW-0862">Zinc</keyword>
<evidence type="ECO:0000259" key="6">
    <source>
        <dbReference type="PROSITE" id="PS01358"/>
    </source>
</evidence>
<evidence type="ECO:0000256" key="4">
    <source>
        <dbReference type="SAM" id="Coils"/>
    </source>
</evidence>
<name>A0A9N9S2Q0_9DIPT</name>
<feature type="region of interest" description="Disordered" evidence="5">
    <location>
        <begin position="1"/>
        <end position="26"/>
    </location>
</feature>
<proteinExistence type="predicted"/>
<keyword evidence="1" id="KW-0479">Metal-binding</keyword>
<feature type="compositionally biased region" description="Low complexity" evidence="5">
    <location>
        <begin position="172"/>
        <end position="193"/>
    </location>
</feature>
<dbReference type="PROSITE" id="PS01358">
    <property type="entry name" value="ZF_RANBP2_1"/>
    <property type="match status" value="1"/>
</dbReference>
<dbReference type="EMBL" id="OU895879">
    <property type="protein sequence ID" value="CAG9807121.1"/>
    <property type="molecule type" value="Genomic_DNA"/>
</dbReference>
<keyword evidence="2" id="KW-0863">Zinc-finger</keyword>
<evidence type="ECO:0000256" key="3">
    <source>
        <dbReference type="ARBA" id="ARBA00022833"/>
    </source>
</evidence>
<feature type="compositionally biased region" description="Low complexity" evidence="5">
    <location>
        <begin position="130"/>
        <end position="145"/>
    </location>
</feature>
<evidence type="ECO:0000313" key="8">
    <source>
        <dbReference type="Proteomes" id="UP001153620"/>
    </source>
</evidence>
<reference evidence="7" key="1">
    <citation type="submission" date="2022-01" db="EMBL/GenBank/DDBJ databases">
        <authorList>
            <person name="King R."/>
        </authorList>
    </citation>
    <scope>NUCLEOTIDE SEQUENCE</scope>
</reference>
<feature type="coiled-coil region" evidence="4">
    <location>
        <begin position="407"/>
        <end position="441"/>
    </location>
</feature>
<keyword evidence="4" id="KW-0175">Coiled coil</keyword>
<reference evidence="7" key="2">
    <citation type="submission" date="2022-10" db="EMBL/GenBank/DDBJ databases">
        <authorList>
            <consortium name="ENA_rothamsted_submissions"/>
            <consortium name="culmorum"/>
            <person name="King R."/>
        </authorList>
    </citation>
    <scope>NUCLEOTIDE SEQUENCE</scope>
</reference>
<feature type="domain" description="RanBP2-type" evidence="6">
    <location>
        <begin position="558"/>
        <end position="577"/>
    </location>
</feature>
<accession>A0A9N9S2Q0</accession>
<dbReference type="OrthoDB" id="6367910at2759"/>
<dbReference type="GO" id="GO:0043123">
    <property type="term" value="P:positive regulation of canonical NF-kappaB signal transduction"/>
    <property type="evidence" value="ECO:0007669"/>
    <property type="project" value="TreeGrafter"/>
</dbReference>
<dbReference type="PANTHER" id="PTHR46253:SF1">
    <property type="entry name" value="TAB2"/>
    <property type="match status" value="1"/>
</dbReference>
<evidence type="ECO:0000256" key="5">
    <source>
        <dbReference type="SAM" id="MobiDB-lite"/>
    </source>
</evidence>
<dbReference type="GO" id="GO:0008270">
    <property type="term" value="F:zinc ion binding"/>
    <property type="evidence" value="ECO:0007669"/>
    <property type="project" value="UniProtKB-KW"/>
</dbReference>